<feature type="compositionally biased region" description="Polar residues" evidence="1">
    <location>
        <begin position="99"/>
        <end position="109"/>
    </location>
</feature>
<keyword evidence="3" id="KW-1185">Reference proteome</keyword>
<reference evidence="2 3" key="1">
    <citation type="submission" date="2020-07" db="EMBL/GenBank/DDBJ databases">
        <title>Exploring microbial biodiversity for novel pathways involved in the catabolism of aromatic compounds derived from lignin.</title>
        <authorList>
            <person name="Elkins J."/>
        </authorList>
    </citation>
    <scope>NUCLEOTIDE SEQUENCE [LARGE SCALE GENOMIC DNA]</scope>
    <source>
        <strain evidence="2 3">H2C3C</strain>
    </source>
</reference>
<dbReference type="AlphaFoldDB" id="A0A7Y9WRL9"/>
<dbReference type="Proteomes" id="UP000540929">
    <property type="component" value="Unassembled WGS sequence"/>
</dbReference>
<gene>
    <name evidence="2" type="ORF">GGD40_005471</name>
</gene>
<comment type="caution">
    <text evidence="2">The sequence shown here is derived from an EMBL/GenBank/DDBJ whole genome shotgun (WGS) entry which is preliminary data.</text>
</comment>
<evidence type="ECO:0000313" key="2">
    <source>
        <dbReference type="EMBL" id="NYH25900.1"/>
    </source>
</evidence>
<organism evidence="2 3">
    <name type="scientific">Paraburkholderia bryophila</name>
    <dbReference type="NCBI Taxonomy" id="420952"/>
    <lineage>
        <taxon>Bacteria</taxon>
        <taxon>Pseudomonadati</taxon>
        <taxon>Pseudomonadota</taxon>
        <taxon>Betaproteobacteria</taxon>
        <taxon>Burkholderiales</taxon>
        <taxon>Burkholderiaceae</taxon>
        <taxon>Paraburkholderia</taxon>
    </lineage>
</organism>
<sequence>MLTRLDFSIEEFMNAATRIANDVVVRIAVIQLIDRAAVTERYVGQQPPVHELSQNPVNRCQTHVAGVFVETHVNRLGREMFMSVRLKKFQHQDARKRGSQTGSLKNSVSVHGLGGNEDGGAEGGEARRRIQGRRRIEEIGGIPSLCGQRANRQWPNYACPLLKGTLSERFERRKAAR</sequence>
<protein>
    <submittedName>
        <fullName evidence="2">Uncharacterized protein</fullName>
    </submittedName>
</protein>
<accession>A0A7Y9WRL9</accession>
<dbReference type="EMBL" id="JACCAS010000002">
    <property type="protein sequence ID" value="NYH25900.1"/>
    <property type="molecule type" value="Genomic_DNA"/>
</dbReference>
<evidence type="ECO:0000313" key="3">
    <source>
        <dbReference type="Proteomes" id="UP000540929"/>
    </source>
</evidence>
<proteinExistence type="predicted"/>
<evidence type="ECO:0000256" key="1">
    <source>
        <dbReference type="SAM" id="MobiDB-lite"/>
    </source>
</evidence>
<feature type="compositionally biased region" description="Gly residues" evidence="1">
    <location>
        <begin position="112"/>
        <end position="123"/>
    </location>
</feature>
<name>A0A7Y9WRL9_9BURK</name>
<feature type="region of interest" description="Disordered" evidence="1">
    <location>
        <begin position="92"/>
        <end position="132"/>
    </location>
</feature>